<name>A0A2P5XTS9_GOSBA</name>
<dbReference type="InterPro" id="IPR036873">
    <property type="entry name" value="Rhodanese-like_dom_sf"/>
</dbReference>
<dbReference type="InterPro" id="IPR020936">
    <property type="entry name" value="TrhO"/>
</dbReference>
<dbReference type="PROSITE" id="PS50206">
    <property type="entry name" value="RHODANESE_3"/>
    <property type="match status" value="1"/>
</dbReference>
<dbReference type="SMART" id="SM00450">
    <property type="entry name" value="RHOD"/>
    <property type="match status" value="1"/>
</dbReference>
<dbReference type="PANTHER" id="PTHR43268:SF6">
    <property type="entry name" value="THIOSULFATE SULFURTRANSFERASE_RHODANESE-LIKE DOMAIN-CONTAINING PROTEIN 2"/>
    <property type="match status" value="1"/>
</dbReference>
<organism evidence="3 4">
    <name type="scientific">Gossypium barbadense</name>
    <name type="common">Sea Island cotton</name>
    <name type="synonym">Hibiscus barbadensis</name>
    <dbReference type="NCBI Taxonomy" id="3634"/>
    <lineage>
        <taxon>Eukaryota</taxon>
        <taxon>Viridiplantae</taxon>
        <taxon>Streptophyta</taxon>
        <taxon>Embryophyta</taxon>
        <taxon>Tracheophyta</taxon>
        <taxon>Spermatophyta</taxon>
        <taxon>Magnoliopsida</taxon>
        <taxon>eudicotyledons</taxon>
        <taxon>Gunneridae</taxon>
        <taxon>Pentapetalae</taxon>
        <taxon>rosids</taxon>
        <taxon>malvids</taxon>
        <taxon>Malvales</taxon>
        <taxon>Malvaceae</taxon>
        <taxon>Malvoideae</taxon>
        <taxon>Gossypium</taxon>
    </lineage>
</organism>
<dbReference type="InterPro" id="IPR005645">
    <property type="entry name" value="FSH-like_dom"/>
</dbReference>
<evidence type="ECO:0000313" key="4">
    <source>
        <dbReference type="Proteomes" id="UP000239757"/>
    </source>
</evidence>
<dbReference type="AlphaFoldDB" id="A0A2P5XTS9"/>
<dbReference type="EMBL" id="KZ664240">
    <property type="protein sequence ID" value="PPS06761.1"/>
    <property type="molecule type" value="Genomic_DNA"/>
</dbReference>
<dbReference type="Gene3D" id="3.40.50.1820">
    <property type="entry name" value="alpha/beta hydrolase"/>
    <property type="match status" value="1"/>
</dbReference>
<evidence type="ECO:0000313" key="3">
    <source>
        <dbReference type="EMBL" id="PPS06761.1"/>
    </source>
</evidence>
<feature type="domain" description="Rhodanese" evidence="2">
    <location>
        <begin position="184"/>
        <end position="284"/>
    </location>
</feature>
<accession>A0A2P5XTS9</accession>
<dbReference type="SUPFAM" id="SSF52821">
    <property type="entry name" value="Rhodanese/Cell cycle control phosphatase"/>
    <property type="match status" value="1"/>
</dbReference>
<dbReference type="Gene3D" id="3.40.250.10">
    <property type="entry name" value="Rhodanese-like domain"/>
    <property type="match status" value="1"/>
</dbReference>
<dbReference type="Pfam" id="PF17773">
    <property type="entry name" value="UPF0176_N"/>
    <property type="match status" value="1"/>
</dbReference>
<dbReference type="FunFam" id="3.40.250.10:FF:000022">
    <property type="entry name" value="Thiosulfate sulfurtransferase/rhodanese-like domain-containing protein 2"/>
    <property type="match status" value="1"/>
</dbReference>
<dbReference type="Pfam" id="PF03959">
    <property type="entry name" value="FSH1"/>
    <property type="match status" value="1"/>
</dbReference>
<dbReference type="InterPro" id="IPR001763">
    <property type="entry name" value="Rhodanese-like_dom"/>
</dbReference>
<feature type="compositionally biased region" description="Polar residues" evidence="1">
    <location>
        <begin position="613"/>
        <end position="624"/>
    </location>
</feature>
<proteinExistence type="predicted"/>
<dbReference type="PANTHER" id="PTHR43268">
    <property type="entry name" value="THIOSULFATE SULFURTRANSFERASE/RHODANESE-LIKE DOMAIN-CONTAINING PROTEIN 2"/>
    <property type="match status" value="1"/>
</dbReference>
<dbReference type="InterPro" id="IPR022111">
    <property type="entry name" value="Rhodanese_C"/>
</dbReference>
<gene>
    <name evidence="3" type="ORF">GOBAR_AA13882</name>
</gene>
<dbReference type="SUPFAM" id="SSF53474">
    <property type="entry name" value="alpha/beta-Hydrolases"/>
    <property type="match status" value="1"/>
</dbReference>
<dbReference type="CDD" id="cd01518">
    <property type="entry name" value="RHOD_YceA"/>
    <property type="match status" value="1"/>
</dbReference>
<sequence>MSKDEFGVLLYYKFASIPDLNSLFSFYHSNCNSLGLLGRVRLSPNGVNVTVTSACPFPIFFSLHLHSFYSKDDSVFFLLLLNKQVGGLLLALEKHIEAVKSNSLFQGTDFKVASSHHPLNDKVAVECGFTSLSIRVVKELVTFSSYPLLNPPEVSNAGRHLSAAEFHSVLQSAGQLMKNGSPTDDNQLVLLDARNLYETRIGKFHAPSVETLDPGIRQYSDLPSWIDDNSEQLRGKHVLMYCTGGIRCEMASAYIRSKGAGFENVFQLYGGIQRYLEQFPDGGFFRGKNFVFDHRYAFVVCQHVVVKTLLISYLLITLGWISVGSSNTSIMGACLICGSSYDNYSSRCRCTHCRILVLICDSCQIKSDAYVCELCLKHGMDFGSIPSVEDGELATVLDKNDLKTVCSDSKISSHLPSRNGNAAPRKLRILCLHGFRQNASCFKGRSASLAKKLKSIAELVFIDAPHELPFIYQSSTEAKNSCAPPTGQHAPPPENCKRKYAWLVASDFGGKVEADWKIANQPFDPLQYQGQTDGFDVSLAYLKKMFSEQGPFDGILGFSQGAAMAALLCAQGDKLKAEIDLRFVILCSGFALPLADFWQKPINCPSLHIFGSDPQQGQTDNKPYQQIPGIKI</sequence>
<dbReference type="Pfam" id="PF12368">
    <property type="entry name" value="Rhodanese_C"/>
    <property type="match status" value="1"/>
</dbReference>
<dbReference type="Pfam" id="PF00581">
    <property type="entry name" value="Rhodanese"/>
    <property type="match status" value="1"/>
</dbReference>
<dbReference type="Proteomes" id="UP000239757">
    <property type="component" value="Unassembled WGS sequence"/>
</dbReference>
<dbReference type="InterPro" id="IPR029058">
    <property type="entry name" value="AB_hydrolase_fold"/>
</dbReference>
<evidence type="ECO:0000256" key="1">
    <source>
        <dbReference type="SAM" id="MobiDB-lite"/>
    </source>
</evidence>
<dbReference type="InterPro" id="IPR040503">
    <property type="entry name" value="TRHO_N"/>
</dbReference>
<evidence type="ECO:0000259" key="2">
    <source>
        <dbReference type="PROSITE" id="PS50206"/>
    </source>
</evidence>
<dbReference type="Gene3D" id="3.30.70.100">
    <property type="match status" value="1"/>
</dbReference>
<dbReference type="FunFam" id="3.40.50.1820:FF:000073">
    <property type="entry name" value="esterase OVCA2 isoform X6"/>
    <property type="match status" value="1"/>
</dbReference>
<dbReference type="OrthoDB" id="25002at2759"/>
<feature type="region of interest" description="Disordered" evidence="1">
    <location>
        <begin position="613"/>
        <end position="632"/>
    </location>
</feature>
<reference evidence="3 4" key="1">
    <citation type="submission" date="2015-01" db="EMBL/GenBank/DDBJ databases">
        <title>Genome of allotetraploid Gossypium barbadense reveals genomic plasticity and fiber elongation in cotton evolution.</title>
        <authorList>
            <person name="Chen X."/>
            <person name="Liu X."/>
            <person name="Zhao B."/>
            <person name="Zheng H."/>
            <person name="Hu Y."/>
            <person name="Lu G."/>
            <person name="Yang C."/>
            <person name="Chen J."/>
            <person name="Shan C."/>
            <person name="Zhang L."/>
            <person name="Zhou Y."/>
            <person name="Wang L."/>
            <person name="Guo W."/>
            <person name="Bai Y."/>
            <person name="Ruan J."/>
            <person name="Shangguan X."/>
            <person name="Mao Y."/>
            <person name="Jiang J."/>
            <person name="Zhu Y."/>
            <person name="Lei J."/>
            <person name="Kang H."/>
            <person name="Chen S."/>
            <person name="He X."/>
            <person name="Wang R."/>
            <person name="Wang Y."/>
            <person name="Chen J."/>
            <person name="Wang L."/>
            <person name="Yu S."/>
            <person name="Wang B."/>
            <person name="Wei J."/>
            <person name="Song S."/>
            <person name="Lu X."/>
            <person name="Gao Z."/>
            <person name="Gu W."/>
            <person name="Deng X."/>
            <person name="Ma D."/>
            <person name="Wang S."/>
            <person name="Liang W."/>
            <person name="Fang L."/>
            <person name="Cai C."/>
            <person name="Zhu X."/>
            <person name="Zhou B."/>
            <person name="Zhang Y."/>
            <person name="Chen Z."/>
            <person name="Xu S."/>
            <person name="Zhu R."/>
            <person name="Wang S."/>
            <person name="Zhang T."/>
            <person name="Zhao G."/>
        </authorList>
    </citation>
    <scope>NUCLEOTIDE SEQUENCE [LARGE SCALE GENOMIC DNA]</scope>
    <source>
        <strain evidence="4">cv. Xinhai21</strain>
        <tissue evidence="3">Leaf</tissue>
    </source>
</reference>
<protein>
    <recommendedName>
        <fullName evidence="2">Rhodanese domain-containing protein</fullName>
    </recommendedName>
</protein>